<evidence type="ECO:0000259" key="4">
    <source>
        <dbReference type="Pfam" id="PF00135"/>
    </source>
</evidence>
<dbReference type="InterPro" id="IPR050654">
    <property type="entry name" value="AChE-related_enzymes"/>
</dbReference>
<reference evidence="5 6" key="1">
    <citation type="submission" date="2014-02" db="EMBL/GenBank/DDBJ databases">
        <title>The genome sequence of the entomopathogenic fungus Metarhizium robertsii ARSEF 2575.</title>
        <authorList>
            <person name="Giuliano Garisto Donzelli B."/>
            <person name="Roe B.A."/>
            <person name="Macmil S.L."/>
            <person name="Krasnoff S.B."/>
            <person name="Gibson D.M."/>
        </authorList>
    </citation>
    <scope>NUCLEOTIDE SEQUENCE [LARGE SCALE GENOMIC DNA]</scope>
    <source>
        <strain evidence="5 6">ARSEF 2575</strain>
    </source>
</reference>
<dbReference type="OrthoDB" id="408631at2759"/>
<protein>
    <recommendedName>
        <fullName evidence="3">Carboxylic ester hydrolase</fullName>
        <ecNumber evidence="3">3.1.1.-</ecNumber>
    </recommendedName>
</protein>
<dbReference type="GO" id="GO:0052689">
    <property type="term" value="F:carboxylic ester hydrolase activity"/>
    <property type="evidence" value="ECO:0007669"/>
    <property type="project" value="TreeGrafter"/>
</dbReference>
<comment type="caution">
    <text evidence="5">The sequence shown here is derived from an EMBL/GenBank/DDBJ whole genome shotgun (WGS) entry which is preliminary data.</text>
</comment>
<dbReference type="HOGENOM" id="CLU_006586_10_4_1"/>
<dbReference type="Gene3D" id="3.40.50.1820">
    <property type="entry name" value="alpha/beta hydrolase"/>
    <property type="match status" value="1"/>
</dbReference>
<dbReference type="InterPro" id="IPR002018">
    <property type="entry name" value="CarbesteraseB"/>
</dbReference>
<organism evidence="5 6">
    <name type="scientific">Metarhizium robertsii</name>
    <dbReference type="NCBI Taxonomy" id="568076"/>
    <lineage>
        <taxon>Eukaryota</taxon>
        <taxon>Fungi</taxon>
        <taxon>Dikarya</taxon>
        <taxon>Ascomycota</taxon>
        <taxon>Pezizomycotina</taxon>
        <taxon>Sordariomycetes</taxon>
        <taxon>Hypocreomycetidae</taxon>
        <taxon>Hypocreales</taxon>
        <taxon>Clavicipitaceae</taxon>
        <taxon>Metarhizium</taxon>
    </lineage>
</organism>
<dbReference type="PANTHER" id="PTHR43918:SF4">
    <property type="entry name" value="CARBOXYLIC ESTER HYDROLASE"/>
    <property type="match status" value="1"/>
</dbReference>
<proteinExistence type="inferred from homology"/>
<evidence type="ECO:0000256" key="2">
    <source>
        <dbReference type="ARBA" id="ARBA00022801"/>
    </source>
</evidence>
<dbReference type="Pfam" id="PF00135">
    <property type="entry name" value="COesterase"/>
    <property type="match status" value="1"/>
</dbReference>
<evidence type="ECO:0000313" key="6">
    <source>
        <dbReference type="Proteomes" id="UP000030151"/>
    </source>
</evidence>
<dbReference type="PANTHER" id="PTHR43918">
    <property type="entry name" value="ACETYLCHOLINESTERASE"/>
    <property type="match status" value="1"/>
</dbReference>
<dbReference type="AlphaFoldDB" id="A0A014MZP5"/>
<feature type="domain" description="Carboxylesterase type B" evidence="4">
    <location>
        <begin position="39"/>
        <end position="514"/>
    </location>
</feature>
<gene>
    <name evidence="5" type="ORF">X797_009067</name>
</gene>
<sequence>MKPLAVLLLAASPVLTCAGAGPVVHDADKDVTYHGLSRNGIDVFLNIPYGQDTSGENRFRPPRPHSSRRGSAIHATAYGPACPQALGPWVPPISLTNMTKVSEDCLNLNIARPAGTSVGGEKLPVMVYIHGGSFWAGSNEEITIRPDGMILESVKNGLPVIHVAMNYRLGFFGFARSDALRKEGSENAGLKDQRLALEWVRDNIAQFGGDPNRVTIFGQSSGAPGLSIGMHIMAYGGSKPAPFQQAIAESQALEPGITGNFTTNAMQALVDHVGCNKTPLGSAETIACLRSFPTDKVLNASLATYQSDTAHNIGDIWLPSVDGDFLPAPPSQLIREHRFSNVTTMMGWCDDDTTFFTDANITTASDTHAFLTAYAPSVSPANIRQLEALYPASDFSADPAANASSEFYRSARIFRDIVMTCQPLGYAEHLAAAGNPVYLYDWNQTVLDTFLTQVARRPGMGPIHTSEFAYIFGNLSHYDTGDYDYAPGQSDYALRDRGSRSWSTFASTGRPSLEGHDTLQGFAPAFTHDGRVNVFVVGGPGEGLSPIDGPGANSALERQKLRTRCAFINSPEMIEQLGY</sequence>
<dbReference type="EMBL" id="JELW01000032">
    <property type="protein sequence ID" value="EXU97878.1"/>
    <property type="molecule type" value="Genomic_DNA"/>
</dbReference>
<dbReference type="EC" id="3.1.1.-" evidence="3"/>
<evidence type="ECO:0000256" key="1">
    <source>
        <dbReference type="ARBA" id="ARBA00005964"/>
    </source>
</evidence>
<evidence type="ECO:0000256" key="3">
    <source>
        <dbReference type="RuleBase" id="RU361235"/>
    </source>
</evidence>
<dbReference type="ESTHER" id="metar-e9f205">
    <property type="family name" value="Fungal_carboxylesterase_lipase"/>
</dbReference>
<feature type="chain" id="PRO_5005100787" description="Carboxylic ester hydrolase" evidence="3">
    <location>
        <begin position="20"/>
        <end position="579"/>
    </location>
</feature>
<keyword evidence="3" id="KW-0732">Signal</keyword>
<dbReference type="InterPro" id="IPR029058">
    <property type="entry name" value="AB_hydrolase_fold"/>
</dbReference>
<evidence type="ECO:0000313" key="5">
    <source>
        <dbReference type="EMBL" id="EXU97878.1"/>
    </source>
</evidence>
<feature type="signal peptide" evidence="3">
    <location>
        <begin position="1"/>
        <end position="19"/>
    </location>
</feature>
<comment type="similarity">
    <text evidence="1 3">Belongs to the type-B carboxylesterase/lipase family.</text>
</comment>
<name>A0A014MZP5_9HYPO</name>
<accession>A0A014MZP5</accession>
<dbReference type="InterPro" id="IPR019826">
    <property type="entry name" value="Carboxylesterase_B_AS"/>
</dbReference>
<dbReference type="eggNOG" id="KOG4389">
    <property type="taxonomic scope" value="Eukaryota"/>
</dbReference>
<dbReference type="SUPFAM" id="SSF53474">
    <property type="entry name" value="alpha/beta-Hydrolases"/>
    <property type="match status" value="1"/>
</dbReference>
<keyword evidence="2 3" id="KW-0378">Hydrolase</keyword>
<dbReference type="Proteomes" id="UP000030151">
    <property type="component" value="Unassembled WGS sequence"/>
</dbReference>
<dbReference type="PROSITE" id="PS00122">
    <property type="entry name" value="CARBOXYLESTERASE_B_1"/>
    <property type="match status" value="1"/>
</dbReference>